<protein>
    <recommendedName>
        <fullName evidence="1">FIST C-domain domain-containing protein</fullName>
    </recommendedName>
</protein>
<dbReference type="InterPro" id="IPR019494">
    <property type="entry name" value="FIST_C"/>
</dbReference>
<dbReference type="STRING" id="225164.V4CF80"/>
<sequence length="86" mass="9405">VAFCGDSVQVASVIIQESVSEPAEVENCMKKLKSHELSEKRSVAFMYACVGRGEMHYSAPNVESSIFRKHFPKTPILGLFGNGEIG</sequence>
<dbReference type="GeneID" id="20252295"/>
<dbReference type="Pfam" id="PF10442">
    <property type="entry name" value="FIST_C"/>
    <property type="match status" value="1"/>
</dbReference>
<feature type="non-terminal residue" evidence="2">
    <location>
        <position position="1"/>
    </location>
</feature>
<feature type="domain" description="FIST C-domain" evidence="1">
    <location>
        <begin position="24"/>
        <end position="86"/>
    </location>
</feature>
<dbReference type="PANTHER" id="PTHR14939:SF5">
    <property type="entry name" value="F-BOX ONLY PROTEIN 22"/>
    <property type="match status" value="1"/>
</dbReference>
<accession>V4CF80</accession>
<organism evidence="2 3">
    <name type="scientific">Lottia gigantea</name>
    <name type="common">Giant owl limpet</name>
    <dbReference type="NCBI Taxonomy" id="225164"/>
    <lineage>
        <taxon>Eukaryota</taxon>
        <taxon>Metazoa</taxon>
        <taxon>Spiralia</taxon>
        <taxon>Lophotrochozoa</taxon>
        <taxon>Mollusca</taxon>
        <taxon>Gastropoda</taxon>
        <taxon>Patellogastropoda</taxon>
        <taxon>Lottioidea</taxon>
        <taxon>Lottiidae</taxon>
        <taxon>Lottia</taxon>
    </lineage>
</organism>
<dbReference type="EMBL" id="KB200701">
    <property type="protein sequence ID" value="ESP00670.1"/>
    <property type="molecule type" value="Genomic_DNA"/>
</dbReference>
<feature type="non-terminal residue" evidence="2">
    <location>
        <position position="86"/>
    </location>
</feature>
<evidence type="ECO:0000259" key="1">
    <source>
        <dbReference type="Pfam" id="PF10442"/>
    </source>
</evidence>
<name>V4CF80_LOTGI</name>
<dbReference type="KEGG" id="lgi:LOTGIDRAFT_77680"/>
<gene>
    <name evidence="2" type="ORF">LOTGIDRAFT_77680</name>
</gene>
<dbReference type="GO" id="GO:0000209">
    <property type="term" value="P:protein polyubiquitination"/>
    <property type="evidence" value="ECO:0007669"/>
    <property type="project" value="TreeGrafter"/>
</dbReference>
<proteinExistence type="predicted"/>
<dbReference type="AlphaFoldDB" id="V4CF80"/>
<evidence type="ECO:0000313" key="3">
    <source>
        <dbReference type="Proteomes" id="UP000030746"/>
    </source>
</evidence>
<dbReference type="RefSeq" id="XP_009048789.1">
    <property type="nucleotide sequence ID" value="XM_009050541.1"/>
</dbReference>
<dbReference type="CTD" id="20252295"/>
<dbReference type="Proteomes" id="UP000030746">
    <property type="component" value="Unassembled WGS sequence"/>
</dbReference>
<dbReference type="PANTHER" id="PTHR14939">
    <property type="entry name" value="F-BOX ONLY PROTEIN 22"/>
    <property type="match status" value="1"/>
</dbReference>
<reference evidence="2 3" key="1">
    <citation type="journal article" date="2013" name="Nature">
        <title>Insights into bilaterian evolution from three spiralian genomes.</title>
        <authorList>
            <person name="Simakov O."/>
            <person name="Marletaz F."/>
            <person name="Cho S.J."/>
            <person name="Edsinger-Gonzales E."/>
            <person name="Havlak P."/>
            <person name="Hellsten U."/>
            <person name="Kuo D.H."/>
            <person name="Larsson T."/>
            <person name="Lv J."/>
            <person name="Arendt D."/>
            <person name="Savage R."/>
            <person name="Osoegawa K."/>
            <person name="de Jong P."/>
            <person name="Grimwood J."/>
            <person name="Chapman J.A."/>
            <person name="Shapiro H."/>
            <person name="Aerts A."/>
            <person name="Otillar R.P."/>
            <person name="Terry A.Y."/>
            <person name="Boore J.L."/>
            <person name="Grigoriev I.V."/>
            <person name="Lindberg D.R."/>
            <person name="Seaver E.C."/>
            <person name="Weisblat D.A."/>
            <person name="Putnam N.H."/>
            <person name="Rokhsar D.S."/>
        </authorList>
    </citation>
    <scope>NUCLEOTIDE SEQUENCE [LARGE SCALE GENOMIC DNA]</scope>
</reference>
<evidence type="ECO:0000313" key="2">
    <source>
        <dbReference type="EMBL" id="ESP00670.1"/>
    </source>
</evidence>
<dbReference type="GO" id="GO:0032436">
    <property type="term" value="P:positive regulation of proteasomal ubiquitin-dependent protein catabolic process"/>
    <property type="evidence" value="ECO:0007669"/>
    <property type="project" value="TreeGrafter"/>
</dbReference>
<dbReference type="OrthoDB" id="509497at2759"/>
<keyword evidence="3" id="KW-1185">Reference proteome</keyword>
<dbReference type="HOGENOM" id="CLU_2504263_0_0_1"/>